<feature type="binding site" evidence="4">
    <location>
        <position position="154"/>
    </location>
    <ligand>
        <name>Zn(2+)</name>
        <dbReference type="ChEBI" id="CHEBI:29105"/>
    </ligand>
</feature>
<evidence type="ECO:0000256" key="4">
    <source>
        <dbReference type="PROSITE-ProRule" id="PRU00236"/>
    </source>
</evidence>
<dbReference type="PANTHER" id="PTHR11085">
    <property type="entry name" value="NAD-DEPENDENT PROTEIN DEACYLASE SIRTUIN-5, MITOCHONDRIAL-RELATED"/>
    <property type="match status" value="1"/>
</dbReference>
<dbReference type="GO" id="GO:0070403">
    <property type="term" value="F:NAD+ binding"/>
    <property type="evidence" value="ECO:0007669"/>
    <property type="project" value="InterPro"/>
</dbReference>
<dbReference type="AlphaFoldDB" id="A0A9D2HK83"/>
<dbReference type="Gene3D" id="3.30.1600.10">
    <property type="entry name" value="SIR2/SIRT2 'Small Domain"/>
    <property type="match status" value="1"/>
</dbReference>
<keyword evidence="4" id="KW-0479">Metal-binding</keyword>
<gene>
    <name evidence="6" type="ORF">IAA07_10685</name>
</gene>
<dbReference type="InterPro" id="IPR026591">
    <property type="entry name" value="Sirtuin_cat_small_dom_sf"/>
</dbReference>
<dbReference type="InterPro" id="IPR026590">
    <property type="entry name" value="Ssirtuin_cat_dom"/>
</dbReference>
<feature type="domain" description="Deacetylase sirtuin-type" evidence="5">
    <location>
        <begin position="1"/>
        <end position="245"/>
    </location>
</feature>
<dbReference type="EC" id="2.3.1.286" evidence="1"/>
<keyword evidence="4" id="KW-0862">Zinc</keyword>
<dbReference type="PROSITE" id="PS50305">
    <property type="entry name" value="SIRTUIN"/>
    <property type="match status" value="1"/>
</dbReference>
<reference evidence="6" key="1">
    <citation type="journal article" date="2021" name="PeerJ">
        <title>Extensive microbial diversity within the chicken gut microbiome revealed by metagenomics and culture.</title>
        <authorList>
            <person name="Gilroy R."/>
            <person name="Ravi A."/>
            <person name="Getino M."/>
            <person name="Pursley I."/>
            <person name="Horton D.L."/>
            <person name="Alikhan N.F."/>
            <person name="Baker D."/>
            <person name="Gharbi K."/>
            <person name="Hall N."/>
            <person name="Watson M."/>
            <person name="Adriaenssens E.M."/>
            <person name="Foster-Nyarko E."/>
            <person name="Jarju S."/>
            <person name="Secka A."/>
            <person name="Antonio M."/>
            <person name="Oren A."/>
            <person name="Chaudhuri R.R."/>
            <person name="La Ragione R."/>
            <person name="Hildebrand F."/>
            <person name="Pallen M.J."/>
        </authorList>
    </citation>
    <scope>NUCLEOTIDE SEQUENCE</scope>
    <source>
        <strain evidence="6">CHK178-16964</strain>
    </source>
</reference>
<feature type="binding site" evidence="4">
    <location>
        <position position="136"/>
    </location>
    <ligand>
        <name>Zn(2+)</name>
        <dbReference type="ChEBI" id="CHEBI:29105"/>
    </ligand>
</feature>
<feature type="binding site" evidence="4">
    <location>
        <position position="133"/>
    </location>
    <ligand>
        <name>Zn(2+)</name>
        <dbReference type="ChEBI" id="CHEBI:29105"/>
    </ligand>
</feature>
<evidence type="ECO:0000256" key="1">
    <source>
        <dbReference type="ARBA" id="ARBA00012928"/>
    </source>
</evidence>
<dbReference type="EMBL" id="DWZA01000093">
    <property type="protein sequence ID" value="HJA72019.1"/>
    <property type="molecule type" value="Genomic_DNA"/>
</dbReference>
<accession>A0A9D2HK83</accession>
<dbReference type="InterPro" id="IPR003000">
    <property type="entry name" value="Sirtuin"/>
</dbReference>
<dbReference type="Gene3D" id="3.40.50.1220">
    <property type="entry name" value="TPP-binding domain"/>
    <property type="match status" value="1"/>
</dbReference>
<feature type="active site" description="Proton acceptor" evidence="4">
    <location>
        <position position="125"/>
    </location>
</feature>
<keyword evidence="3" id="KW-0520">NAD</keyword>
<comment type="caution">
    <text evidence="6">The sequence shown here is derived from an EMBL/GenBank/DDBJ whole genome shotgun (WGS) entry which is preliminary data.</text>
</comment>
<evidence type="ECO:0000256" key="2">
    <source>
        <dbReference type="ARBA" id="ARBA00022679"/>
    </source>
</evidence>
<evidence type="ECO:0000313" key="7">
    <source>
        <dbReference type="Proteomes" id="UP000823900"/>
    </source>
</evidence>
<dbReference type="GO" id="GO:0046872">
    <property type="term" value="F:metal ion binding"/>
    <property type="evidence" value="ECO:0007669"/>
    <property type="project" value="UniProtKB-KW"/>
</dbReference>
<dbReference type="SUPFAM" id="SSF52467">
    <property type="entry name" value="DHS-like NAD/FAD-binding domain"/>
    <property type="match status" value="1"/>
</dbReference>
<protein>
    <recommendedName>
        <fullName evidence="1">protein acetyllysine N-acetyltransferase</fullName>
        <ecNumber evidence="1">2.3.1.286</ecNumber>
    </recommendedName>
</protein>
<dbReference type="Pfam" id="PF02146">
    <property type="entry name" value="SIR2"/>
    <property type="match status" value="1"/>
</dbReference>
<dbReference type="InterPro" id="IPR029035">
    <property type="entry name" value="DHS-like_NAD/FAD-binding_dom"/>
</dbReference>
<dbReference type="InterPro" id="IPR050134">
    <property type="entry name" value="NAD-dep_sirtuin_deacylases"/>
</dbReference>
<dbReference type="Proteomes" id="UP000823900">
    <property type="component" value="Unassembled WGS sequence"/>
</dbReference>
<dbReference type="GO" id="GO:0017136">
    <property type="term" value="F:histone deacetylase activity, NAD-dependent"/>
    <property type="evidence" value="ECO:0007669"/>
    <property type="project" value="TreeGrafter"/>
</dbReference>
<evidence type="ECO:0000313" key="6">
    <source>
        <dbReference type="EMBL" id="HJA72019.1"/>
    </source>
</evidence>
<evidence type="ECO:0000259" key="5">
    <source>
        <dbReference type="PROSITE" id="PS50305"/>
    </source>
</evidence>
<name>A0A9D2HK83_9FIRM</name>
<keyword evidence="2" id="KW-0808">Transferase</keyword>
<reference evidence="6" key="2">
    <citation type="submission" date="2021-04" db="EMBL/GenBank/DDBJ databases">
        <authorList>
            <person name="Gilroy R."/>
        </authorList>
    </citation>
    <scope>NUCLEOTIDE SEQUENCE</scope>
    <source>
        <strain evidence="6">CHK178-16964</strain>
    </source>
</reference>
<evidence type="ECO:0000256" key="3">
    <source>
        <dbReference type="ARBA" id="ARBA00023027"/>
    </source>
</evidence>
<proteinExistence type="predicted"/>
<sequence length="245" mass="27873">MEQREDVKILRKALDESKYTVVLGGSGVLEESGYFVLKDPEKAYEVEKKYGVSVEYIYSSAYFNTRPDQFYDFYKNEIIKTDLEPNETEKALAAMEAAGKLQCVVTSNVYDLSGRAGVKNVINLHGTIYQNICPHCHTEYSIDYIRKAPKVPLCEKCNSVVRPMISLFGEMVDSQVMTRTTEEVEKADVLLLLGTTLESLVFKNYIRYFTGKTIAIIHKEPHYTDTKADIVIYGMPKEILPQLGY</sequence>
<dbReference type="PANTHER" id="PTHR11085:SF4">
    <property type="entry name" value="NAD-DEPENDENT PROTEIN DEACYLASE"/>
    <property type="match status" value="1"/>
</dbReference>
<organism evidence="6 7">
    <name type="scientific">Candidatus Lachnoclostridium stercoravium</name>
    <dbReference type="NCBI Taxonomy" id="2838633"/>
    <lineage>
        <taxon>Bacteria</taxon>
        <taxon>Bacillati</taxon>
        <taxon>Bacillota</taxon>
        <taxon>Clostridia</taxon>
        <taxon>Lachnospirales</taxon>
        <taxon>Lachnospiraceae</taxon>
    </lineage>
</organism>
<feature type="binding site" evidence="4">
    <location>
        <position position="157"/>
    </location>
    <ligand>
        <name>Zn(2+)</name>
        <dbReference type="ChEBI" id="CHEBI:29105"/>
    </ligand>
</feature>